<dbReference type="Pfam" id="PF25106">
    <property type="entry name" value="VWA_4"/>
    <property type="match status" value="1"/>
</dbReference>
<name>A0ABX5XUP1_9BACT</name>
<dbReference type="InterPro" id="IPR002035">
    <property type="entry name" value="VWF_A"/>
</dbReference>
<evidence type="ECO:0000259" key="5">
    <source>
        <dbReference type="PROSITE" id="PS50234"/>
    </source>
</evidence>
<evidence type="ECO:0000256" key="1">
    <source>
        <dbReference type="ARBA" id="ARBA00004613"/>
    </source>
</evidence>
<keyword evidence="2" id="KW-0964">Secreted</keyword>
<evidence type="ECO:0000256" key="4">
    <source>
        <dbReference type="SAM" id="Phobius"/>
    </source>
</evidence>
<dbReference type="InterPro" id="IPR036465">
    <property type="entry name" value="vWFA_dom_sf"/>
</dbReference>
<evidence type="ECO:0000313" key="6">
    <source>
        <dbReference type="EMBL" id="QDV84376.1"/>
    </source>
</evidence>
<keyword evidence="3" id="KW-0732">Signal</keyword>
<keyword evidence="4" id="KW-1133">Transmembrane helix</keyword>
<evidence type="ECO:0000256" key="3">
    <source>
        <dbReference type="ARBA" id="ARBA00022729"/>
    </source>
</evidence>
<dbReference type="PANTHER" id="PTHR47763:SF1">
    <property type="entry name" value="DUF659 DOMAIN-CONTAINING PROTEIN"/>
    <property type="match status" value="1"/>
</dbReference>
<evidence type="ECO:0000313" key="7">
    <source>
        <dbReference type="Proteomes" id="UP000318081"/>
    </source>
</evidence>
<reference evidence="6 7" key="1">
    <citation type="submission" date="2019-02" db="EMBL/GenBank/DDBJ databases">
        <title>Deep-cultivation of Planctomycetes and their phenomic and genomic characterization uncovers novel biology.</title>
        <authorList>
            <person name="Wiegand S."/>
            <person name="Jogler M."/>
            <person name="Boedeker C."/>
            <person name="Pinto D."/>
            <person name="Vollmers J."/>
            <person name="Rivas-Marin E."/>
            <person name="Kohn T."/>
            <person name="Peeters S.H."/>
            <person name="Heuer A."/>
            <person name="Rast P."/>
            <person name="Oberbeckmann S."/>
            <person name="Bunk B."/>
            <person name="Jeske O."/>
            <person name="Meyerdierks A."/>
            <person name="Storesund J.E."/>
            <person name="Kallscheuer N."/>
            <person name="Luecker S."/>
            <person name="Lage O.M."/>
            <person name="Pohl T."/>
            <person name="Merkel B.J."/>
            <person name="Hornburger P."/>
            <person name="Mueller R.-W."/>
            <person name="Bruemmer F."/>
            <person name="Labrenz M."/>
            <person name="Spormann A.M."/>
            <person name="Op den Camp H."/>
            <person name="Overmann J."/>
            <person name="Amann R."/>
            <person name="Jetten M.S.M."/>
            <person name="Mascher T."/>
            <person name="Medema M.H."/>
            <person name="Devos D.P."/>
            <person name="Kaster A.-K."/>
            <person name="Ovreas L."/>
            <person name="Rohde M."/>
            <person name="Galperin M.Y."/>
            <person name="Jogler C."/>
        </authorList>
    </citation>
    <scope>NUCLEOTIDE SEQUENCE [LARGE SCALE GENOMIC DNA]</scope>
    <source>
        <strain evidence="6 7">TBK1r</strain>
    </source>
</reference>
<proteinExistence type="predicted"/>
<feature type="transmembrane region" description="Helical" evidence="4">
    <location>
        <begin position="27"/>
        <end position="47"/>
    </location>
</feature>
<gene>
    <name evidence="6" type="ORF">TBK1r_33210</name>
</gene>
<dbReference type="Gene3D" id="3.40.50.410">
    <property type="entry name" value="von Willebrand factor, type A domain"/>
    <property type="match status" value="1"/>
</dbReference>
<keyword evidence="4" id="KW-0812">Transmembrane</keyword>
<keyword evidence="4" id="KW-0472">Membrane</keyword>
<organism evidence="6 7">
    <name type="scientific">Stieleria magnilauensis</name>
    <dbReference type="NCBI Taxonomy" id="2527963"/>
    <lineage>
        <taxon>Bacteria</taxon>
        <taxon>Pseudomonadati</taxon>
        <taxon>Planctomycetota</taxon>
        <taxon>Planctomycetia</taxon>
        <taxon>Pirellulales</taxon>
        <taxon>Pirellulaceae</taxon>
        <taxon>Stieleria</taxon>
    </lineage>
</organism>
<dbReference type="RefSeq" id="WP_145212564.1">
    <property type="nucleotide sequence ID" value="NZ_CP036432.1"/>
</dbReference>
<dbReference type="SUPFAM" id="SSF53300">
    <property type="entry name" value="vWA-like"/>
    <property type="match status" value="1"/>
</dbReference>
<accession>A0ABX5XUP1</accession>
<dbReference type="InterPro" id="IPR056861">
    <property type="entry name" value="HMCN1-like_VWA"/>
</dbReference>
<keyword evidence="7" id="KW-1185">Reference proteome</keyword>
<dbReference type="EMBL" id="CP036432">
    <property type="protein sequence ID" value="QDV84376.1"/>
    <property type="molecule type" value="Genomic_DNA"/>
</dbReference>
<dbReference type="PROSITE" id="PS50234">
    <property type="entry name" value="VWFA"/>
    <property type="match status" value="1"/>
</dbReference>
<evidence type="ECO:0000256" key="2">
    <source>
        <dbReference type="ARBA" id="ARBA00022525"/>
    </source>
</evidence>
<feature type="domain" description="VWFA" evidence="5">
    <location>
        <begin position="142"/>
        <end position="320"/>
    </location>
</feature>
<dbReference type="CDD" id="cd00198">
    <property type="entry name" value="vWFA"/>
    <property type="match status" value="1"/>
</dbReference>
<dbReference type="Proteomes" id="UP000318081">
    <property type="component" value="Chromosome"/>
</dbReference>
<protein>
    <recommendedName>
        <fullName evidence="5">VWFA domain-containing protein</fullName>
    </recommendedName>
</protein>
<dbReference type="PANTHER" id="PTHR47763">
    <property type="entry name" value="ALPHA-PROTEIN KINASE VWKA"/>
    <property type="match status" value="1"/>
</dbReference>
<dbReference type="InterPro" id="IPR052969">
    <property type="entry name" value="Thr-specific_kinase-like"/>
</dbReference>
<sequence>MREETGIQPKAGVAEDDEVVDEFLRRAPAALVSLIVHLVVLIGLALLSYRIEVNEPFVIEIGEPIDQKPPEIQSIVIDKIELDVEPAVEDVVAVPIELDAIEIQGTNVQPDVDVEILFSGALKGYSRGFSNRIRDAQLNGIDIAVVFDSTGSMKSEIHAVKRRISEIGKVVLEKVPKARFSLATYRDLNEAYLVRGIELDSDVQKVQSFVNAADAQGGGDHPEAVQAGMAWALRTNRFRPQAQKVMLVFGDAPPHRSDVQTCLDLAKEFHGYDKGRVYTVTCRSATPMPEFYLIAQAGGGEAFVMKDSERLMEYLLVMAFGPEHREQVLKFFQIRNTDRRQRPGDRRSRRRGRI</sequence>
<dbReference type="SMART" id="SM00327">
    <property type="entry name" value="VWA"/>
    <property type="match status" value="1"/>
</dbReference>
<comment type="subcellular location">
    <subcellularLocation>
        <location evidence="1">Secreted</location>
    </subcellularLocation>
</comment>